<accession>A0A315Z9M3</accession>
<feature type="domain" description="Phosphatidic acid phosphatase type 2/haloperoxidase" evidence="8">
    <location>
        <begin position="93"/>
        <end position="213"/>
    </location>
</feature>
<evidence type="ECO:0000256" key="5">
    <source>
        <dbReference type="ARBA" id="ARBA00022989"/>
    </source>
</evidence>
<gene>
    <name evidence="9" type="ORF">BC781_103517</name>
</gene>
<dbReference type="Gene3D" id="1.20.144.10">
    <property type="entry name" value="Phosphatidic acid phosphatase type 2/haloperoxidase"/>
    <property type="match status" value="1"/>
</dbReference>
<comment type="caution">
    <text evidence="9">The sequence shown here is derived from an EMBL/GenBank/DDBJ whole genome shotgun (WGS) entry which is preliminary data.</text>
</comment>
<reference evidence="9 10" key="1">
    <citation type="submission" date="2018-03" db="EMBL/GenBank/DDBJ databases">
        <title>Genomic Encyclopedia of Archaeal and Bacterial Type Strains, Phase II (KMG-II): from individual species to whole genera.</title>
        <authorList>
            <person name="Goeker M."/>
        </authorList>
    </citation>
    <scope>NUCLEOTIDE SEQUENCE [LARGE SCALE GENOMIC DNA]</scope>
    <source>
        <strain evidence="9 10">DSM 28229</strain>
    </source>
</reference>
<evidence type="ECO:0000256" key="4">
    <source>
        <dbReference type="ARBA" id="ARBA00022801"/>
    </source>
</evidence>
<evidence type="ECO:0000256" key="1">
    <source>
        <dbReference type="ARBA" id="ARBA00004651"/>
    </source>
</evidence>
<feature type="transmembrane region" description="Helical" evidence="7">
    <location>
        <begin position="198"/>
        <end position="216"/>
    </location>
</feature>
<evidence type="ECO:0000256" key="2">
    <source>
        <dbReference type="ARBA" id="ARBA00022475"/>
    </source>
</evidence>
<proteinExistence type="predicted"/>
<dbReference type="GO" id="GO:0005886">
    <property type="term" value="C:plasma membrane"/>
    <property type="evidence" value="ECO:0007669"/>
    <property type="project" value="UniProtKB-SubCell"/>
</dbReference>
<keyword evidence="10" id="KW-1185">Reference proteome</keyword>
<dbReference type="OrthoDB" id="9773582at2"/>
<dbReference type="PANTHER" id="PTHR14969:SF62">
    <property type="entry name" value="DECAPRENYLPHOSPHORYL-5-PHOSPHORIBOSE PHOSPHATASE RV3807C-RELATED"/>
    <property type="match status" value="1"/>
</dbReference>
<keyword evidence="6 7" id="KW-0472">Membrane</keyword>
<dbReference type="InterPro" id="IPR000326">
    <property type="entry name" value="PAP2/HPO"/>
</dbReference>
<keyword evidence="5 7" id="KW-1133">Transmembrane helix</keyword>
<dbReference type="InterPro" id="IPR036938">
    <property type="entry name" value="PAP2/HPO_sf"/>
</dbReference>
<name>A0A315Z9M3_SEDFL</name>
<sequence>MNQSMPSSSFKQTRKKKPVLFKQRVIHHSMYFFWGLILLLLPMLFLVDKGNVILSINNYHTPVLDKFFRLFTHLGDGLVFFPLLIVFLFIKYYQSFLLLAMGIGNALLSTILKRAIFGPIPRPKKFFENILDQIYLLPDLSVHSYWSFPSGHTSTAFMIAVFLSLYINKRIWTILLLSYAILVGISRMYLFQHFFVDVYAGAAIGCVSAYCIFYWLESRKLKESKKLNGKLKVTIQHIELQKESQLQDISA</sequence>
<evidence type="ECO:0000259" key="8">
    <source>
        <dbReference type="SMART" id="SM00014"/>
    </source>
</evidence>
<comment type="subcellular location">
    <subcellularLocation>
        <location evidence="1">Cell membrane</location>
        <topology evidence="1">Multi-pass membrane protein</topology>
    </subcellularLocation>
</comment>
<feature type="transmembrane region" description="Helical" evidence="7">
    <location>
        <begin position="174"/>
        <end position="192"/>
    </location>
</feature>
<feature type="transmembrane region" description="Helical" evidence="7">
    <location>
        <begin position="145"/>
        <end position="167"/>
    </location>
</feature>
<feature type="transmembrane region" description="Helical" evidence="7">
    <location>
        <begin position="96"/>
        <end position="117"/>
    </location>
</feature>
<dbReference type="AlphaFoldDB" id="A0A315Z9M3"/>
<organism evidence="9 10">
    <name type="scientific">Sediminitomix flava</name>
    <dbReference type="NCBI Taxonomy" id="379075"/>
    <lineage>
        <taxon>Bacteria</taxon>
        <taxon>Pseudomonadati</taxon>
        <taxon>Bacteroidota</taxon>
        <taxon>Cytophagia</taxon>
        <taxon>Cytophagales</taxon>
        <taxon>Flammeovirgaceae</taxon>
        <taxon>Sediminitomix</taxon>
    </lineage>
</organism>
<dbReference type="Proteomes" id="UP000245535">
    <property type="component" value="Unassembled WGS sequence"/>
</dbReference>
<dbReference type="EMBL" id="QGDO01000003">
    <property type="protein sequence ID" value="PWJ42265.1"/>
    <property type="molecule type" value="Genomic_DNA"/>
</dbReference>
<dbReference type="CDD" id="cd01610">
    <property type="entry name" value="PAP2_like"/>
    <property type="match status" value="1"/>
</dbReference>
<dbReference type="PANTHER" id="PTHR14969">
    <property type="entry name" value="SPHINGOSINE-1-PHOSPHATE PHOSPHOHYDROLASE"/>
    <property type="match status" value="1"/>
</dbReference>
<keyword evidence="3 7" id="KW-0812">Transmembrane</keyword>
<keyword evidence="4" id="KW-0378">Hydrolase</keyword>
<feature type="transmembrane region" description="Helical" evidence="7">
    <location>
        <begin position="25"/>
        <end position="47"/>
    </location>
</feature>
<evidence type="ECO:0000313" key="10">
    <source>
        <dbReference type="Proteomes" id="UP000245535"/>
    </source>
</evidence>
<dbReference type="RefSeq" id="WP_109619065.1">
    <property type="nucleotide sequence ID" value="NZ_QGDO01000003.1"/>
</dbReference>
<evidence type="ECO:0000313" key="9">
    <source>
        <dbReference type="EMBL" id="PWJ42265.1"/>
    </source>
</evidence>
<feature type="transmembrane region" description="Helical" evidence="7">
    <location>
        <begin position="67"/>
        <end position="89"/>
    </location>
</feature>
<dbReference type="GO" id="GO:0016787">
    <property type="term" value="F:hydrolase activity"/>
    <property type="evidence" value="ECO:0007669"/>
    <property type="project" value="UniProtKB-KW"/>
</dbReference>
<protein>
    <submittedName>
        <fullName evidence="9">Membrane-associated phospholipid phosphatase</fullName>
    </submittedName>
</protein>
<dbReference type="SUPFAM" id="SSF48317">
    <property type="entry name" value="Acid phosphatase/Vanadium-dependent haloperoxidase"/>
    <property type="match status" value="1"/>
</dbReference>
<dbReference type="Pfam" id="PF01569">
    <property type="entry name" value="PAP2"/>
    <property type="match status" value="1"/>
</dbReference>
<evidence type="ECO:0000256" key="3">
    <source>
        <dbReference type="ARBA" id="ARBA00022692"/>
    </source>
</evidence>
<dbReference type="SMART" id="SM00014">
    <property type="entry name" value="acidPPc"/>
    <property type="match status" value="1"/>
</dbReference>
<keyword evidence="2" id="KW-1003">Cell membrane</keyword>
<evidence type="ECO:0000256" key="6">
    <source>
        <dbReference type="ARBA" id="ARBA00023136"/>
    </source>
</evidence>
<evidence type="ECO:0000256" key="7">
    <source>
        <dbReference type="SAM" id="Phobius"/>
    </source>
</evidence>